<dbReference type="PANTHER" id="PTHR43477">
    <property type="entry name" value="DIHYDROANTICAPSIN 7-DEHYDROGENASE"/>
    <property type="match status" value="1"/>
</dbReference>
<reference evidence="4 5" key="1">
    <citation type="submission" date="2018-12" db="EMBL/GenBank/DDBJ databases">
        <title>Draft genome sequence of Xylaria grammica IHI A82.</title>
        <authorList>
            <person name="Buettner E."/>
            <person name="Kellner H."/>
        </authorList>
    </citation>
    <scope>NUCLEOTIDE SEQUENCE [LARGE SCALE GENOMIC DNA]</scope>
    <source>
        <strain evidence="4 5">IHI A82</strain>
    </source>
</reference>
<dbReference type="CDD" id="cd05233">
    <property type="entry name" value="SDR_c"/>
    <property type="match status" value="1"/>
</dbReference>
<dbReference type="Gene3D" id="3.40.50.720">
    <property type="entry name" value="NAD(P)-binding Rossmann-like Domain"/>
    <property type="match status" value="1"/>
</dbReference>
<dbReference type="Pfam" id="PF23441">
    <property type="entry name" value="SDR"/>
    <property type="match status" value="1"/>
</dbReference>
<dbReference type="InterPro" id="IPR036291">
    <property type="entry name" value="NAD(P)-bd_dom_sf"/>
</dbReference>
<evidence type="ECO:0000313" key="5">
    <source>
        <dbReference type="Proteomes" id="UP000286045"/>
    </source>
</evidence>
<comment type="similarity">
    <text evidence="1">Belongs to the short-chain dehydrogenases/reductases (SDR) family.</text>
</comment>
<keyword evidence="3" id="KW-0560">Oxidoreductase</keyword>
<evidence type="ECO:0000256" key="2">
    <source>
        <dbReference type="ARBA" id="ARBA00022857"/>
    </source>
</evidence>
<organism evidence="4 5">
    <name type="scientific">Xylaria grammica</name>
    <dbReference type="NCBI Taxonomy" id="363999"/>
    <lineage>
        <taxon>Eukaryota</taxon>
        <taxon>Fungi</taxon>
        <taxon>Dikarya</taxon>
        <taxon>Ascomycota</taxon>
        <taxon>Pezizomycotina</taxon>
        <taxon>Sordariomycetes</taxon>
        <taxon>Xylariomycetidae</taxon>
        <taxon>Xylariales</taxon>
        <taxon>Xylariaceae</taxon>
        <taxon>Xylaria</taxon>
    </lineage>
</organism>
<keyword evidence="2" id="KW-0521">NADP</keyword>
<dbReference type="EMBL" id="RYZI01000079">
    <property type="protein sequence ID" value="RWA11473.1"/>
    <property type="molecule type" value="Genomic_DNA"/>
</dbReference>
<keyword evidence="5" id="KW-1185">Reference proteome</keyword>
<sequence>MAKYNKLAGKHIVVIGGSGGIGRGVVEAALESHARVTLAGSSQQSADAAVASIKAEYPSAQLVGLGCDLSHSTIEQDLETLLTRAAALSGEIDHIVYTAADNLTLGKLEELTPDVALKAAHMRFLAPVMVGKVAQRHLQGAVNGSPGRGGKDKSLVLTTGSIASKPSPGWSIIAYFAGGINALTRNLALDLSPIRVNAVEPGIVNTGLWDSPDKTAQEREAALQTMCQRLPVGKPAAVEEVAEAYMYLLRDSNATGETVQTRGGHQLI</sequence>
<protein>
    <recommendedName>
        <fullName evidence="6">Ketoreductase (KR) domain-containing protein</fullName>
    </recommendedName>
</protein>
<dbReference type="InterPro" id="IPR002347">
    <property type="entry name" value="SDR_fam"/>
</dbReference>
<gene>
    <name evidence="4" type="ORF">EKO27_g3645</name>
</gene>
<dbReference type="STRING" id="363999.A0A439DAN7"/>
<dbReference type="GO" id="GO:0016491">
    <property type="term" value="F:oxidoreductase activity"/>
    <property type="evidence" value="ECO:0007669"/>
    <property type="project" value="UniProtKB-KW"/>
</dbReference>
<name>A0A439DAN7_9PEZI</name>
<dbReference type="PRINTS" id="PR00081">
    <property type="entry name" value="GDHRDH"/>
</dbReference>
<dbReference type="AlphaFoldDB" id="A0A439DAN7"/>
<proteinExistence type="inferred from homology"/>
<accession>A0A439DAN7</accession>
<comment type="caution">
    <text evidence="4">The sequence shown here is derived from an EMBL/GenBank/DDBJ whole genome shotgun (WGS) entry which is preliminary data.</text>
</comment>
<evidence type="ECO:0000313" key="4">
    <source>
        <dbReference type="EMBL" id="RWA11473.1"/>
    </source>
</evidence>
<dbReference type="InterPro" id="IPR051122">
    <property type="entry name" value="SDR_DHRS6-like"/>
</dbReference>
<evidence type="ECO:0000256" key="1">
    <source>
        <dbReference type="ARBA" id="ARBA00006484"/>
    </source>
</evidence>
<evidence type="ECO:0008006" key="6">
    <source>
        <dbReference type="Google" id="ProtNLM"/>
    </source>
</evidence>
<dbReference type="Proteomes" id="UP000286045">
    <property type="component" value="Unassembled WGS sequence"/>
</dbReference>
<dbReference type="PANTHER" id="PTHR43477:SF1">
    <property type="entry name" value="DIHYDROANTICAPSIN 7-DEHYDROGENASE"/>
    <property type="match status" value="1"/>
</dbReference>
<dbReference type="InterPro" id="IPR057571">
    <property type="entry name" value="SDR_PhqE-like"/>
</dbReference>
<evidence type="ECO:0000256" key="3">
    <source>
        <dbReference type="ARBA" id="ARBA00023002"/>
    </source>
</evidence>
<dbReference type="SUPFAM" id="SSF51735">
    <property type="entry name" value="NAD(P)-binding Rossmann-fold domains"/>
    <property type="match status" value="1"/>
</dbReference>